<accession>A0A1H4P1R2</accession>
<evidence type="ECO:0000313" key="2">
    <source>
        <dbReference type="Proteomes" id="UP000198992"/>
    </source>
</evidence>
<dbReference type="AlphaFoldDB" id="A0A1H4P1R2"/>
<dbReference type="Proteomes" id="UP000198992">
    <property type="component" value="Unassembled WGS sequence"/>
</dbReference>
<proteinExistence type="predicted"/>
<dbReference type="EMBL" id="FNTH01000001">
    <property type="protein sequence ID" value="SEC01456.1"/>
    <property type="molecule type" value="Genomic_DNA"/>
</dbReference>
<protein>
    <submittedName>
        <fullName evidence="1">Uncharacterized protein</fullName>
    </submittedName>
</protein>
<evidence type="ECO:0000313" key="1">
    <source>
        <dbReference type="EMBL" id="SEC01456.1"/>
    </source>
</evidence>
<gene>
    <name evidence="1" type="ORF">SAMN05444164_0801</name>
</gene>
<organism evidence="1 2">
    <name type="scientific">Bradyrhizobium erythrophlei</name>
    <dbReference type="NCBI Taxonomy" id="1437360"/>
    <lineage>
        <taxon>Bacteria</taxon>
        <taxon>Pseudomonadati</taxon>
        <taxon>Pseudomonadota</taxon>
        <taxon>Alphaproteobacteria</taxon>
        <taxon>Hyphomicrobiales</taxon>
        <taxon>Nitrobacteraceae</taxon>
        <taxon>Bradyrhizobium</taxon>
    </lineage>
</organism>
<name>A0A1H4P1R2_9BRAD</name>
<sequence length="77" mass="8800">MPLMPSLDIAPQAIAEAFRTPSPYRPLILDVDPQERWPCMVRYDQRGTVYVPRELFQFEPDQPGPSDCVWIVPGTTP</sequence>
<reference evidence="1 2" key="1">
    <citation type="submission" date="2016-10" db="EMBL/GenBank/DDBJ databases">
        <authorList>
            <person name="de Groot N.N."/>
        </authorList>
    </citation>
    <scope>NUCLEOTIDE SEQUENCE [LARGE SCALE GENOMIC DNA]</scope>
    <source>
        <strain evidence="1 2">MT12</strain>
    </source>
</reference>